<evidence type="ECO:0000313" key="3">
    <source>
        <dbReference type="Proteomes" id="UP000023152"/>
    </source>
</evidence>
<protein>
    <submittedName>
        <fullName evidence="2">Uncharacterized protein</fullName>
    </submittedName>
</protein>
<comment type="caution">
    <text evidence="2">The sequence shown here is derived from an EMBL/GenBank/DDBJ whole genome shotgun (WGS) entry which is preliminary data.</text>
</comment>
<evidence type="ECO:0000256" key="1">
    <source>
        <dbReference type="SAM" id="MobiDB-lite"/>
    </source>
</evidence>
<feature type="compositionally biased region" description="Basic and acidic residues" evidence="1">
    <location>
        <begin position="61"/>
        <end position="88"/>
    </location>
</feature>
<feature type="non-terminal residue" evidence="2">
    <location>
        <position position="1"/>
    </location>
</feature>
<feature type="compositionally biased region" description="Acidic residues" evidence="1">
    <location>
        <begin position="41"/>
        <end position="60"/>
    </location>
</feature>
<dbReference type="EMBL" id="ASPP01009313">
    <property type="protein sequence ID" value="ETO24288.1"/>
    <property type="molecule type" value="Genomic_DNA"/>
</dbReference>
<keyword evidence="3" id="KW-1185">Reference proteome</keyword>
<sequence>DDEMNEYTRNVIFAWSGANPSIHPVLLGEGHDMKPPKSVEEATEEAKEEEEEKEKEEEEKEKEKEVEAEKEAEKEKEPEEAKKPEESEAAETKLKLFLLKRKYLQLLDKMNNTFLQFNKRNIEKLLDEQLNCKKTTQKKAHIFNKSVRNKNIKCARSGCYSHPNKKNIRTFEIIKTIDQMLTIKT</sequence>
<gene>
    <name evidence="2" type="ORF">RFI_12865</name>
</gene>
<organism evidence="2 3">
    <name type="scientific">Reticulomyxa filosa</name>
    <dbReference type="NCBI Taxonomy" id="46433"/>
    <lineage>
        <taxon>Eukaryota</taxon>
        <taxon>Sar</taxon>
        <taxon>Rhizaria</taxon>
        <taxon>Retaria</taxon>
        <taxon>Foraminifera</taxon>
        <taxon>Monothalamids</taxon>
        <taxon>Reticulomyxidae</taxon>
        <taxon>Reticulomyxa</taxon>
    </lineage>
</organism>
<feature type="region of interest" description="Disordered" evidence="1">
    <location>
        <begin position="1"/>
        <end position="88"/>
    </location>
</feature>
<accession>X6NEH1</accession>
<reference evidence="2 3" key="1">
    <citation type="journal article" date="2013" name="Curr. Biol.">
        <title>The Genome of the Foraminiferan Reticulomyxa filosa.</title>
        <authorList>
            <person name="Glockner G."/>
            <person name="Hulsmann N."/>
            <person name="Schleicher M."/>
            <person name="Noegel A.A."/>
            <person name="Eichinger L."/>
            <person name="Gallinger C."/>
            <person name="Pawlowski J."/>
            <person name="Sierra R."/>
            <person name="Euteneuer U."/>
            <person name="Pillet L."/>
            <person name="Moustafa A."/>
            <person name="Platzer M."/>
            <person name="Groth M."/>
            <person name="Szafranski K."/>
            <person name="Schliwa M."/>
        </authorList>
    </citation>
    <scope>NUCLEOTIDE SEQUENCE [LARGE SCALE GENOMIC DNA]</scope>
</reference>
<feature type="compositionally biased region" description="Basic and acidic residues" evidence="1">
    <location>
        <begin position="29"/>
        <end position="40"/>
    </location>
</feature>
<name>X6NEH1_RETFI</name>
<proteinExistence type="predicted"/>
<dbReference type="AlphaFoldDB" id="X6NEH1"/>
<evidence type="ECO:0000313" key="2">
    <source>
        <dbReference type="EMBL" id="ETO24288.1"/>
    </source>
</evidence>
<dbReference type="Proteomes" id="UP000023152">
    <property type="component" value="Unassembled WGS sequence"/>
</dbReference>